<proteinExistence type="predicted"/>
<name>A0A061S9I7_9CHLO</name>
<dbReference type="AlphaFoldDB" id="A0A061S9I7"/>
<feature type="region of interest" description="Disordered" evidence="1">
    <location>
        <begin position="426"/>
        <end position="445"/>
    </location>
</feature>
<gene>
    <name evidence="2" type="ORF">TSPGSL018_12454</name>
</gene>
<dbReference type="SUPFAM" id="SSF52266">
    <property type="entry name" value="SGNH hydrolase"/>
    <property type="match status" value="1"/>
</dbReference>
<dbReference type="Gene3D" id="3.40.50.1110">
    <property type="entry name" value="SGNH hydrolase"/>
    <property type="match status" value="1"/>
</dbReference>
<evidence type="ECO:0000256" key="1">
    <source>
        <dbReference type="SAM" id="MobiDB-lite"/>
    </source>
</evidence>
<protein>
    <submittedName>
        <fullName evidence="2">Uncharacterized protein</fullName>
    </submittedName>
</protein>
<dbReference type="EMBL" id="GBEZ01005798">
    <property type="protein sequence ID" value="JAC79550.1"/>
    <property type="molecule type" value="Transcribed_RNA"/>
</dbReference>
<dbReference type="InterPro" id="IPR036514">
    <property type="entry name" value="SGNH_hydro_sf"/>
</dbReference>
<feature type="compositionally biased region" description="Basic and acidic residues" evidence="1">
    <location>
        <begin position="434"/>
        <end position="443"/>
    </location>
</feature>
<reference evidence="2" key="1">
    <citation type="submission" date="2014-05" db="EMBL/GenBank/DDBJ databases">
        <title>The transcriptome of the halophilic microalga Tetraselmis sp. GSL018 isolated from the Great Salt Lake, Utah.</title>
        <authorList>
            <person name="Jinkerson R.E."/>
            <person name="D'Adamo S."/>
            <person name="Posewitz M.C."/>
        </authorList>
    </citation>
    <scope>NUCLEOTIDE SEQUENCE</scope>
    <source>
        <strain evidence="2">GSL018</strain>
    </source>
</reference>
<sequence>MMLFGEPGNSPIVFNKFGKDQLQFFQPGLGLRNRNFKTDMRLLLLNFVFLVSMSRSDDQPIDGACEFGTVPGYWFNTTYKSFSEECQFQRLVDQHSPEQVKKYPAFHGDFNKTHVLFIGDSLDRNVVMGLSEFSGVPFRDYTPVRWMDDGRPQKIGRCLLVEFANYTYSNLFIFAANNRKKYYNLWQEGVVKGMSNLTHERICRDGPKFLPYYPEYSPYLISVNSAYWEVAWWRPKYGRDGREVISLSSEPYAKRPVSKIIQSFNVSLPLKSGELPTRAHASSIRLGRPAFEGMVMRHPKQRSEPNYMEQLLDRFRDDIEGLMDKVEECFPNAEVYCWRTAPRVATDDRIHHYFNKRPHVMAALNQLSRYAAKKRGWCVLDMDFMLQGYGNDEAFVPDGAHPAPWVNVEYANIILNVIEEHKKRWSGRKRAGRSNREGKDSVNRRSSPFSMLRSVFRFS</sequence>
<evidence type="ECO:0000313" key="2">
    <source>
        <dbReference type="EMBL" id="JAC79550.1"/>
    </source>
</evidence>
<accession>A0A061S9I7</accession>
<organism evidence="2">
    <name type="scientific">Tetraselmis sp. GSL018</name>
    <dbReference type="NCBI Taxonomy" id="582737"/>
    <lineage>
        <taxon>Eukaryota</taxon>
        <taxon>Viridiplantae</taxon>
        <taxon>Chlorophyta</taxon>
        <taxon>core chlorophytes</taxon>
        <taxon>Chlorodendrophyceae</taxon>
        <taxon>Chlorodendrales</taxon>
        <taxon>Chlorodendraceae</taxon>
        <taxon>Tetraselmis</taxon>
    </lineage>
</organism>